<dbReference type="PROSITE" id="PS52016">
    <property type="entry name" value="TONB_DEPENDENT_REC_3"/>
    <property type="match status" value="1"/>
</dbReference>
<evidence type="ECO:0000256" key="4">
    <source>
        <dbReference type="ARBA" id="ARBA00022692"/>
    </source>
</evidence>
<dbReference type="GO" id="GO:0015344">
    <property type="term" value="F:siderophore uptake transmembrane transporter activity"/>
    <property type="evidence" value="ECO:0007669"/>
    <property type="project" value="TreeGrafter"/>
</dbReference>
<evidence type="ECO:0000256" key="11">
    <source>
        <dbReference type="PROSITE-ProRule" id="PRU10144"/>
    </source>
</evidence>
<evidence type="ECO:0000256" key="9">
    <source>
        <dbReference type="ARBA" id="ARBA00023237"/>
    </source>
</evidence>
<dbReference type="InterPro" id="IPR036942">
    <property type="entry name" value="Beta-barrel_TonB_sf"/>
</dbReference>
<dbReference type="AlphaFoldDB" id="A0A3N5CPV8"/>
<dbReference type="OrthoDB" id="7374174at2"/>
<evidence type="ECO:0000256" key="1">
    <source>
        <dbReference type="ARBA" id="ARBA00004571"/>
    </source>
</evidence>
<dbReference type="InterPro" id="IPR010917">
    <property type="entry name" value="TonB_rcpt_CS"/>
</dbReference>
<keyword evidence="7 10" id="KW-0472">Membrane</keyword>
<evidence type="ECO:0000256" key="3">
    <source>
        <dbReference type="ARBA" id="ARBA00022452"/>
    </source>
</evidence>
<dbReference type="PANTHER" id="PTHR30069:SF29">
    <property type="entry name" value="HEMOGLOBIN AND HEMOGLOBIN-HAPTOGLOBIN-BINDING PROTEIN 1-RELATED"/>
    <property type="match status" value="1"/>
</dbReference>
<name>A0A3N5CPV8_9SPHN</name>
<evidence type="ECO:0000256" key="6">
    <source>
        <dbReference type="ARBA" id="ARBA00023077"/>
    </source>
</evidence>
<evidence type="ECO:0000313" key="16">
    <source>
        <dbReference type="Proteomes" id="UP000275232"/>
    </source>
</evidence>
<dbReference type="EMBL" id="RPFZ01000001">
    <property type="protein sequence ID" value="RPF71053.1"/>
    <property type="molecule type" value="Genomic_DNA"/>
</dbReference>
<dbReference type="GO" id="GO:0044718">
    <property type="term" value="P:siderophore transmembrane transport"/>
    <property type="evidence" value="ECO:0007669"/>
    <property type="project" value="TreeGrafter"/>
</dbReference>
<dbReference type="InterPro" id="IPR000531">
    <property type="entry name" value="Beta-barrel_TonB"/>
</dbReference>
<proteinExistence type="inferred from homology"/>
<feature type="domain" description="TonB-dependent receptor plug" evidence="14">
    <location>
        <begin position="44"/>
        <end position="151"/>
    </location>
</feature>
<sequence length="655" mass="70499">MRQVFYTLAICLSVPAAAQDDDQTPVIVVLGDGLEETPATPAYATVTLPRERIVTTASGRLEDVLADVAGIQTFRRSDSRASNPTAQGLTLRALGGNATTRTLVLLDGVPLTDPFFGYVPFNAVAPERLASVRVTRGSGSGPFGAGALAGTVELDSADAATLGPLSAQSLVNDRAETQASATLAQSLADGYAVLSGRWDRGRGFYTTPVGERVPATVRARFDSWSVSARLVQPLGSGLEAQLRGLSFRDSRTLRFEGADSTNDGQDISARLIARGSWQADAIVYAQWRNFTNVVISSSSFEPVLNQRDTPSTGLGGKLELRPPIADAHTLRMGLDYRRASGNLEEVNAFSGLRQAGGVNEDAGLFVEDDWVSGDIKLTGGIRLDRSIIRDGYFETIADGRTLYPDRTDWLFSWRGGAVYAASRTVSLRGAVYTGLRQPTLNELYRPYQIFPVTYLANARLKPERLEGYEAGIDWRPAPGASLMLTAFDNRVKDAIANVTIGEDTNQRRNLDAIHARGIEIGGRYARHHFDASASLALTDAEVEGTGLAAALNGLRPAQTPRVAASATLGWRPGPRTAVSATLRHTGAQFEDDLETYLLPAATTLDLFGQIPVTRALILVGRVENLTDEKIITLNRGDQTDLGTPRTVWAGLRYGF</sequence>
<dbReference type="Pfam" id="PF07715">
    <property type="entry name" value="Plug"/>
    <property type="match status" value="1"/>
</dbReference>
<dbReference type="RefSeq" id="WP_123879129.1">
    <property type="nucleotide sequence ID" value="NZ_RPFZ01000001.1"/>
</dbReference>
<evidence type="ECO:0000256" key="5">
    <source>
        <dbReference type="ARBA" id="ARBA00022729"/>
    </source>
</evidence>
<dbReference type="Proteomes" id="UP000275232">
    <property type="component" value="Unassembled WGS sequence"/>
</dbReference>
<gene>
    <name evidence="15" type="ORF">EG799_05075</name>
</gene>
<protein>
    <submittedName>
        <fullName evidence="15">TonB-dependent receptor</fullName>
    </submittedName>
</protein>
<keyword evidence="4 10" id="KW-0812">Transmembrane</keyword>
<keyword evidence="2 10" id="KW-0813">Transport</keyword>
<comment type="similarity">
    <text evidence="10 12">Belongs to the TonB-dependent receptor family.</text>
</comment>
<evidence type="ECO:0000259" key="13">
    <source>
        <dbReference type="Pfam" id="PF00593"/>
    </source>
</evidence>
<dbReference type="InterPro" id="IPR037066">
    <property type="entry name" value="Plug_dom_sf"/>
</dbReference>
<evidence type="ECO:0000256" key="7">
    <source>
        <dbReference type="ARBA" id="ARBA00023136"/>
    </source>
</evidence>
<evidence type="ECO:0000256" key="8">
    <source>
        <dbReference type="ARBA" id="ARBA00023170"/>
    </source>
</evidence>
<evidence type="ECO:0000256" key="12">
    <source>
        <dbReference type="RuleBase" id="RU003357"/>
    </source>
</evidence>
<organism evidence="15 16">
    <name type="scientific">Aurantiacibacter spongiae</name>
    <dbReference type="NCBI Taxonomy" id="2488860"/>
    <lineage>
        <taxon>Bacteria</taxon>
        <taxon>Pseudomonadati</taxon>
        <taxon>Pseudomonadota</taxon>
        <taxon>Alphaproteobacteria</taxon>
        <taxon>Sphingomonadales</taxon>
        <taxon>Erythrobacteraceae</taxon>
        <taxon>Aurantiacibacter</taxon>
    </lineage>
</organism>
<keyword evidence="9 10" id="KW-0998">Cell outer membrane</keyword>
<dbReference type="GO" id="GO:0009279">
    <property type="term" value="C:cell outer membrane"/>
    <property type="evidence" value="ECO:0007669"/>
    <property type="project" value="UniProtKB-SubCell"/>
</dbReference>
<accession>A0A3N5CPV8</accession>
<dbReference type="SUPFAM" id="SSF56935">
    <property type="entry name" value="Porins"/>
    <property type="match status" value="1"/>
</dbReference>
<keyword evidence="16" id="KW-1185">Reference proteome</keyword>
<evidence type="ECO:0000256" key="2">
    <source>
        <dbReference type="ARBA" id="ARBA00022448"/>
    </source>
</evidence>
<dbReference type="Gene3D" id="2.40.170.20">
    <property type="entry name" value="TonB-dependent receptor, beta-barrel domain"/>
    <property type="match status" value="1"/>
</dbReference>
<evidence type="ECO:0000313" key="15">
    <source>
        <dbReference type="EMBL" id="RPF71053.1"/>
    </source>
</evidence>
<keyword evidence="3 10" id="KW-1134">Transmembrane beta strand</keyword>
<dbReference type="InterPro" id="IPR012910">
    <property type="entry name" value="Plug_dom"/>
</dbReference>
<dbReference type="PROSITE" id="PS01156">
    <property type="entry name" value="TONB_DEPENDENT_REC_2"/>
    <property type="match status" value="1"/>
</dbReference>
<keyword evidence="5" id="KW-0732">Signal</keyword>
<feature type="short sequence motif" description="TonB C-terminal box" evidence="11">
    <location>
        <begin position="638"/>
        <end position="655"/>
    </location>
</feature>
<keyword evidence="8 15" id="KW-0675">Receptor</keyword>
<keyword evidence="6 12" id="KW-0798">TonB box</keyword>
<reference evidence="15 16" key="1">
    <citation type="submission" date="2018-11" db="EMBL/GenBank/DDBJ databases">
        <title>Erythrobacter spongiae sp. nov., isolated from a marine sponge.</title>
        <authorList>
            <person name="Zhuang L."/>
            <person name="Luo L."/>
        </authorList>
    </citation>
    <scope>NUCLEOTIDE SEQUENCE [LARGE SCALE GENOMIC DNA]</scope>
    <source>
        <strain evidence="15 16">HN-E23</strain>
    </source>
</reference>
<dbReference type="Gene3D" id="2.170.130.10">
    <property type="entry name" value="TonB-dependent receptor, plug domain"/>
    <property type="match status" value="1"/>
</dbReference>
<feature type="domain" description="TonB-dependent receptor-like beta-barrel" evidence="13">
    <location>
        <begin position="240"/>
        <end position="625"/>
    </location>
</feature>
<evidence type="ECO:0000259" key="14">
    <source>
        <dbReference type="Pfam" id="PF07715"/>
    </source>
</evidence>
<dbReference type="Pfam" id="PF00593">
    <property type="entry name" value="TonB_dep_Rec_b-barrel"/>
    <property type="match status" value="1"/>
</dbReference>
<evidence type="ECO:0000256" key="10">
    <source>
        <dbReference type="PROSITE-ProRule" id="PRU01360"/>
    </source>
</evidence>
<comment type="caution">
    <text evidence="15">The sequence shown here is derived from an EMBL/GenBank/DDBJ whole genome shotgun (WGS) entry which is preliminary data.</text>
</comment>
<comment type="subcellular location">
    <subcellularLocation>
        <location evidence="1 10">Cell outer membrane</location>
        <topology evidence="1 10">Multi-pass membrane protein</topology>
    </subcellularLocation>
</comment>
<dbReference type="InterPro" id="IPR039426">
    <property type="entry name" value="TonB-dep_rcpt-like"/>
</dbReference>
<dbReference type="PANTHER" id="PTHR30069">
    <property type="entry name" value="TONB-DEPENDENT OUTER MEMBRANE RECEPTOR"/>
    <property type="match status" value="1"/>
</dbReference>